<dbReference type="AlphaFoldDB" id="A0A1E8CKS4"/>
<reference evidence="4" key="1">
    <citation type="submission" date="2016-07" db="EMBL/GenBank/DDBJ databases">
        <authorList>
            <person name="Florea S."/>
            <person name="Webb J.S."/>
            <person name="Jaromczyk J."/>
            <person name="Schardl C.L."/>
        </authorList>
    </citation>
    <scope>NUCLEOTIDE SEQUENCE [LARGE SCALE GENOMIC DNA]</scope>
    <source>
        <strain evidence="4">KCTC 42131</strain>
    </source>
</reference>
<dbReference type="EMBL" id="MASR01000001">
    <property type="protein sequence ID" value="OFE13018.1"/>
    <property type="molecule type" value="Genomic_DNA"/>
</dbReference>
<name>A0A1E8CKS4_9GAMM</name>
<gene>
    <name evidence="3" type="ORF">PHACT_07600</name>
</gene>
<keyword evidence="2" id="KW-0732">Signal</keyword>
<feature type="chain" id="PRO_5009212228" description="DUF3108 domain-containing protein" evidence="2">
    <location>
        <begin position="22"/>
        <end position="283"/>
    </location>
</feature>
<sequence length="283" mass="31848">MTKHLLCLALLSALAASQALAQASSQEPLANSGKEPSANSGKEPLANSKKEPLANSGKEPSAEPWAIGTAWSTDKSEVLYREIHFANDPDLDLTTRVEYRTPDGELFGEKDIDYSVSTTAPAISQADHRNDARITTRHPNAEPGPYVELEVRPHDSDEIQREQFDYEEGLIIDAGFDPFVREHWDRLVDGRRITTDFLVPARMDTVHISIRKTDNDECNFPSQNMHCFIINPAGLLRMVSWFVDPILIGYDADSRRLLMFEGVSNFRDDAGEPRNTLIHFEYF</sequence>
<feature type="region of interest" description="Disordered" evidence="1">
    <location>
        <begin position="24"/>
        <end position="68"/>
    </location>
</feature>
<evidence type="ECO:0000256" key="1">
    <source>
        <dbReference type="SAM" id="MobiDB-lite"/>
    </source>
</evidence>
<dbReference type="Proteomes" id="UP000175669">
    <property type="component" value="Unassembled WGS sequence"/>
</dbReference>
<proteinExistence type="predicted"/>
<dbReference type="OrthoDB" id="1491713at2"/>
<feature type="signal peptide" evidence="2">
    <location>
        <begin position="1"/>
        <end position="21"/>
    </location>
</feature>
<evidence type="ECO:0000256" key="2">
    <source>
        <dbReference type="SAM" id="SignalP"/>
    </source>
</evidence>
<accession>A0A1E8CKS4</accession>
<evidence type="ECO:0000313" key="4">
    <source>
        <dbReference type="Proteomes" id="UP000175669"/>
    </source>
</evidence>
<dbReference type="RefSeq" id="WP_070116629.1">
    <property type="nucleotide sequence ID" value="NZ_MASR01000001.1"/>
</dbReference>
<dbReference type="STRING" id="1524254.PHACT_07600"/>
<organism evidence="3 4">
    <name type="scientific">Pseudohongiella acticola</name>
    <dbReference type="NCBI Taxonomy" id="1524254"/>
    <lineage>
        <taxon>Bacteria</taxon>
        <taxon>Pseudomonadati</taxon>
        <taxon>Pseudomonadota</taxon>
        <taxon>Gammaproteobacteria</taxon>
        <taxon>Pseudomonadales</taxon>
        <taxon>Pseudohongiellaceae</taxon>
        <taxon>Pseudohongiella</taxon>
    </lineage>
</organism>
<evidence type="ECO:0008006" key="5">
    <source>
        <dbReference type="Google" id="ProtNLM"/>
    </source>
</evidence>
<keyword evidence="4" id="KW-1185">Reference proteome</keyword>
<protein>
    <recommendedName>
        <fullName evidence="5">DUF3108 domain-containing protein</fullName>
    </recommendedName>
</protein>
<comment type="caution">
    <text evidence="3">The sequence shown here is derived from an EMBL/GenBank/DDBJ whole genome shotgun (WGS) entry which is preliminary data.</text>
</comment>
<evidence type="ECO:0000313" key="3">
    <source>
        <dbReference type="EMBL" id="OFE13018.1"/>
    </source>
</evidence>